<dbReference type="CDD" id="cd00082">
    <property type="entry name" value="HisKA"/>
    <property type="match status" value="1"/>
</dbReference>
<accession>A0ABP8S6R5</accession>
<dbReference type="InterPro" id="IPR004358">
    <property type="entry name" value="Sig_transdc_His_kin-like_C"/>
</dbReference>
<dbReference type="InterPro" id="IPR003594">
    <property type="entry name" value="HATPase_dom"/>
</dbReference>
<evidence type="ECO:0000259" key="10">
    <source>
        <dbReference type="PROSITE" id="PS50109"/>
    </source>
</evidence>
<evidence type="ECO:0000256" key="1">
    <source>
        <dbReference type="ARBA" id="ARBA00000085"/>
    </source>
</evidence>
<gene>
    <name evidence="12" type="ORF">GCM10023176_06310</name>
</gene>
<evidence type="ECO:0000256" key="3">
    <source>
        <dbReference type="ARBA" id="ARBA00012438"/>
    </source>
</evidence>
<dbReference type="PANTHER" id="PTHR43711:SF1">
    <property type="entry name" value="HISTIDINE KINASE 1"/>
    <property type="match status" value="1"/>
</dbReference>
<keyword evidence="6" id="KW-0812">Transmembrane</keyword>
<dbReference type="SMART" id="SM00388">
    <property type="entry name" value="HisKA"/>
    <property type="match status" value="1"/>
</dbReference>
<evidence type="ECO:0000256" key="7">
    <source>
        <dbReference type="ARBA" id="ARBA00022777"/>
    </source>
</evidence>
<keyword evidence="13" id="KW-1185">Reference proteome</keyword>
<keyword evidence="7 12" id="KW-0418">Kinase</keyword>
<dbReference type="CDD" id="cd00075">
    <property type="entry name" value="HATPase"/>
    <property type="match status" value="1"/>
</dbReference>
<dbReference type="PRINTS" id="PR00344">
    <property type="entry name" value="BCTRLSENSOR"/>
</dbReference>
<dbReference type="Gene3D" id="3.30.565.10">
    <property type="entry name" value="Histidine kinase-like ATPase, C-terminal domain"/>
    <property type="match status" value="1"/>
</dbReference>
<dbReference type="InterPro" id="IPR005467">
    <property type="entry name" value="His_kinase_dom"/>
</dbReference>
<dbReference type="SUPFAM" id="SSF55874">
    <property type="entry name" value="ATPase domain of HSP90 chaperone/DNA topoisomerase II/histidine kinase"/>
    <property type="match status" value="1"/>
</dbReference>
<dbReference type="RefSeq" id="WP_346116159.1">
    <property type="nucleotide sequence ID" value="NZ_BAABGU010000002.1"/>
</dbReference>
<feature type="domain" description="HAMP" evidence="11">
    <location>
        <begin position="183"/>
        <end position="235"/>
    </location>
</feature>
<dbReference type="GO" id="GO:0016301">
    <property type="term" value="F:kinase activity"/>
    <property type="evidence" value="ECO:0007669"/>
    <property type="project" value="UniProtKB-KW"/>
</dbReference>
<dbReference type="Gene3D" id="6.10.340.10">
    <property type="match status" value="1"/>
</dbReference>
<keyword evidence="9" id="KW-0902">Two-component regulatory system</keyword>
<evidence type="ECO:0000256" key="9">
    <source>
        <dbReference type="ARBA" id="ARBA00023012"/>
    </source>
</evidence>
<dbReference type="EMBL" id="BAABGU010000002">
    <property type="protein sequence ID" value="GAA4563093.1"/>
    <property type="molecule type" value="Genomic_DNA"/>
</dbReference>
<dbReference type="InterPro" id="IPR050736">
    <property type="entry name" value="Sensor_HK_Regulatory"/>
</dbReference>
<protein>
    <recommendedName>
        <fullName evidence="3">histidine kinase</fullName>
        <ecNumber evidence="3">2.7.13.3</ecNumber>
    </recommendedName>
</protein>
<dbReference type="Pfam" id="PF00672">
    <property type="entry name" value="HAMP"/>
    <property type="match status" value="1"/>
</dbReference>
<dbReference type="SMART" id="SM00304">
    <property type="entry name" value="HAMP"/>
    <property type="match status" value="1"/>
</dbReference>
<evidence type="ECO:0000256" key="6">
    <source>
        <dbReference type="ARBA" id="ARBA00022692"/>
    </source>
</evidence>
<evidence type="ECO:0000256" key="8">
    <source>
        <dbReference type="ARBA" id="ARBA00022989"/>
    </source>
</evidence>
<keyword evidence="4" id="KW-0597">Phosphoprotein</keyword>
<dbReference type="Gene3D" id="1.10.287.130">
    <property type="match status" value="1"/>
</dbReference>
<proteinExistence type="predicted"/>
<evidence type="ECO:0000256" key="2">
    <source>
        <dbReference type="ARBA" id="ARBA00004236"/>
    </source>
</evidence>
<dbReference type="PANTHER" id="PTHR43711">
    <property type="entry name" value="TWO-COMPONENT HISTIDINE KINASE"/>
    <property type="match status" value="1"/>
</dbReference>
<evidence type="ECO:0000256" key="5">
    <source>
        <dbReference type="ARBA" id="ARBA00022679"/>
    </source>
</evidence>
<dbReference type="CDD" id="cd06225">
    <property type="entry name" value="HAMP"/>
    <property type="match status" value="1"/>
</dbReference>
<keyword evidence="8" id="KW-0472">Membrane</keyword>
<evidence type="ECO:0000313" key="12">
    <source>
        <dbReference type="EMBL" id="GAA4563093.1"/>
    </source>
</evidence>
<dbReference type="SUPFAM" id="SSF158472">
    <property type="entry name" value="HAMP domain-like"/>
    <property type="match status" value="1"/>
</dbReference>
<sequence>MAGRVPAGRLRRRLVIAFVLVAGVSAGVLAGGSYLMLRQARFDGSLQRAAADARYQLVLAGQFLPLTDARRADLLASFEGNGRHVLLVAGDTTASNPRYAPTPGRDLRTAVAAGQLAYQRSPDGARPHLLVVGGRIPGSTAELYVVTVEDDVVDGLHQLRTALAVGGAGVLLLAAAVGNTLARRTLEPVGRASRAARAVAEGLLDTRLPVRGRDEFSAWAASFNEMAAALETKIEALSAARARERRFTGDVAHELRTPVTALVAAASLLAEQLDALPADARRAAELLVTDVVRLRRLVEELMEISRLDAGREVLAVRPVDVVALLRGILDSRGWTGRVTVTGDATPVDTDPRRLERVLANLVANAVEHGGGAVRAEVRRTAGVVTVEVSDEGPGIPATHLPYVFDRFYKADPSRTGPGSGLGLAIARENARLLGGRLDVRSEVGRGTWFELELPVEPPEEADRCDA</sequence>
<dbReference type="InterPro" id="IPR036890">
    <property type="entry name" value="HATPase_C_sf"/>
</dbReference>
<name>A0ABP8S6R5_9ACTN</name>
<dbReference type="InterPro" id="IPR003660">
    <property type="entry name" value="HAMP_dom"/>
</dbReference>
<feature type="domain" description="Histidine kinase" evidence="10">
    <location>
        <begin position="250"/>
        <end position="457"/>
    </location>
</feature>
<keyword evidence="8" id="KW-1133">Transmembrane helix</keyword>
<comment type="catalytic activity">
    <reaction evidence="1">
        <text>ATP + protein L-histidine = ADP + protein N-phospho-L-histidine.</text>
        <dbReference type="EC" id="2.7.13.3"/>
    </reaction>
</comment>
<dbReference type="Proteomes" id="UP001500307">
    <property type="component" value="Unassembled WGS sequence"/>
</dbReference>
<evidence type="ECO:0000259" key="11">
    <source>
        <dbReference type="PROSITE" id="PS50885"/>
    </source>
</evidence>
<dbReference type="Pfam" id="PF00512">
    <property type="entry name" value="HisKA"/>
    <property type="match status" value="1"/>
</dbReference>
<dbReference type="InterPro" id="IPR003661">
    <property type="entry name" value="HisK_dim/P_dom"/>
</dbReference>
<organism evidence="12 13">
    <name type="scientific">Micromonospora coerulea</name>
    <dbReference type="NCBI Taxonomy" id="47856"/>
    <lineage>
        <taxon>Bacteria</taxon>
        <taxon>Bacillati</taxon>
        <taxon>Actinomycetota</taxon>
        <taxon>Actinomycetes</taxon>
        <taxon>Micromonosporales</taxon>
        <taxon>Micromonosporaceae</taxon>
        <taxon>Micromonospora</taxon>
    </lineage>
</organism>
<dbReference type="PROSITE" id="PS50109">
    <property type="entry name" value="HIS_KIN"/>
    <property type="match status" value="1"/>
</dbReference>
<dbReference type="PROSITE" id="PS50885">
    <property type="entry name" value="HAMP"/>
    <property type="match status" value="1"/>
</dbReference>
<evidence type="ECO:0000313" key="13">
    <source>
        <dbReference type="Proteomes" id="UP001500307"/>
    </source>
</evidence>
<evidence type="ECO:0000256" key="4">
    <source>
        <dbReference type="ARBA" id="ARBA00022553"/>
    </source>
</evidence>
<reference evidence="13" key="1">
    <citation type="journal article" date="2019" name="Int. J. Syst. Evol. Microbiol.">
        <title>The Global Catalogue of Microorganisms (GCM) 10K type strain sequencing project: providing services to taxonomists for standard genome sequencing and annotation.</title>
        <authorList>
            <consortium name="The Broad Institute Genomics Platform"/>
            <consortium name="The Broad Institute Genome Sequencing Center for Infectious Disease"/>
            <person name="Wu L."/>
            <person name="Ma J."/>
        </authorList>
    </citation>
    <scope>NUCLEOTIDE SEQUENCE [LARGE SCALE GENOMIC DNA]</scope>
    <source>
        <strain evidence="13">JCM 3175</strain>
    </source>
</reference>
<dbReference type="EC" id="2.7.13.3" evidence="3"/>
<dbReference type="Pfam" id="PF02518">
    <property type="entry name" value="HATPase_c"/>
    <property type="match status" value="1"/>
</dbReference>
<comment type="subcellular location">
    <subcellularLocation>
        <location evidence="2">Cell membrane</location>
    </subcellularLocation>
</comment>
<comment type="caution">
    <text evidence="12">The sequence shown here is derived from an EMBL/GenBank/DDBJ whole genome shotgun (WGS) entry which is preliminary data.</text>
</comment>
<keyword evidence="5" id="KW-0808">Transferase</keyword>
<dbReference type="SUPFAM" id="SSF47384">
    <property type="entry name" value="Homodimeric domain of signal transducing histidine kinase"/>
    <property type="match status" value="1"/>
</dbReference>
<dbReference type="InterPro" id="IPR036097">
    <property type="entry name" value="HisK_dim/P_sf"/>
</dbReference>
<dbReference type="SMART" id="SM00387">
    <property type="entry name" value="HATPase_c"/>
    <property type="match status" value="1"/>
</dbReference>